<evidence type="ECO:0000256" key="2">
    <source>
        <dbReference type="ARBA" id="ARBA00022448"/>
    </source>
</evidence>
<dbReference type="InterPro" id="IPR003593">
    <property type="entry name" value="AAA+_ATPase"/>
</dbReference>
<dbReference type="PROSITE" id="PS00211">
    <property type="entry name" value="ABC_TRANSPORTER_1"/>
    <property type="match status" value="1"/>
</dbReference>
<dbReference type="Proteomes" id="UP001305815">
    <property type="component" value="Chromosome"/>
</dbReference>
<dbReference type="InterPro" id="IPR017871">
    <property type="entry name" value="ABC_transporter-like_CS"/>
</dbReference>
<dbReference type="Pfam" id="PF00005">
    <property type="entry name" value="ABC_tran"/>
    <property type="match status" value="1"/>
</dbReference>
<proteinExistence type="inferred from homology"/>
<keyword evidence="4" id="KW-0547">Nucleotide-binding</keyword>
<keyword evidence="4" id="KW-0067">ATP-binding</keyword>
<sequence>MSELLLSTSALTKQFGRHKAVDQVSMHIKRGAIYGFIGRNGAGKTTTLRMIGGLASPTAGEIEMFGCRGRELKQIRSRVGCLIEGPGLYGNMTARDNMKMKCLLLGVQKKGYIEELLEVVGLKDVGKKHVKRYSLGMKQRLGIAMALIGEPDLLVLDEPINGLDPQGIAEVRETILRLNKERNMTILISSHILEELSKIATDYGIIHQGTLLQEITDEELRERCSERLEITLSSPELAIPVLDRLGIRRYQVMDKEHIYVFERLDESARLNMEFAKAGIPVKGLAVTNEELETYFLNLTGGNAHA</sequence>
<evidence type="ECO:0000259" key="3">
    <source>
        <dbReference type="PROSITE" id="PS50893"/>
    </source>
</evidence>
<evidence type="ECO:0000313" key="4">
    <source>
        <dbReference type="EMBL" id="BDZ76681.1"/>
    </source>
</evidence>
<name>A0ABN6YU50_9FIRM</name>
<dbReference type="RefSeq" id="WP_230106917.1">
    <property type="nucleotide sequence ID" value="NZ_AP024845.1"/>
</dbReference>
<accession>A0ABN6YU50</accession>
<keyword evidence="2" id="KW-0813">Transport</keyword>
<evidence type="ECO:0000256" key="1">
    <source>
        <dbReference type="ARBA" id="ARBA00005417"/>
    </source>
</evidence>
<organism evidence="4 5">
    <name type="scientific">Claveliimonas bilis</name>
    <dbReference type="NCBI Taxonomy" id="3028070"/>
    <lineage>
        <taxon>Bacteria</taxon>
        <taxon>Bacillati</taxon>
        <taxon>Bacillota</taxon>
        <taxon>Clostridia</taxon>
        <taxon>Lachnospirales</taxon>
        <taxon>Lachnospiraceae</taxon>
        <taxon>Claveliimonas</taxon>
    </lineage>
</organism>
<dbReference type="PROSITE" id="PS50893">
    <property type="entry name" value="ABC_TRANSPORTER_2"/>
    <property type="match status" value="1"/>
</dbReference>
<feature type="domain" description="ABC transporter" evidence="3">
    <location>
        <begin position="6"/>
        <end position="233"/>
    </location>
</feature>
<dbReference type="SMART" id="SM00382">
    <property type="entry name" value="AAA"/>
    <property type="match status" value="1"/>
</dbReference>
<dbReference type="GO" id="GO:0005524">
    <property type="term" value="F:ATP binding"/>
    <property type="evidence" value="ECO:0007669"/>
    <property type="project" value="UniProtKB-KW"/>
</dbReference>
<comment type="similarity">
    <text evidence="1">Belongs to the ABC transporter superfamily.</text>
</comment>
<keyword evidence="5" id="KW-1185">Reference proteome</keyword>
<gene>
    <name evidence="4" type="ORF">Lac1_08640</name>
</gene>
<dbReference type="PANTHER" id="PTHR43335:SF8">
    <property type="entry name" value="ABC TRANSPORTER, ATP-BINDING PROTEIN"/>
    <property type="match status" value="1"/>
</dbReference>
<protein>
    <submittedName>
        <fullName evidence="4">Bacitracin ABC transporter ATP-binding protein</fullName>
    </submittedName>
</protein>
<dbReference type="InterPro" id="IPR003439">
    <property type="entry name" value="ABC_transporter-like_ATP-bd"/>
</dbReference>
<dbReference type="EMBL" id="AP027742">
    <property type="protein sequence ID" value="BDZ76681.1"/>
    <property type="molecule type" value="Genomic_DNA"/>
</dbReference>
<evidence type="ECO:0000313" key="5">
    <source>
        <dbReference type="Proteomes" id="UP001305815"/>
    </source>
</evidence>
<dbReference type="CDD" id="cd03268">
    <property type="entry name" value="ABC_BcrA_bacitracin_resist"/>
    <property type="match status" value="1"/>
</dbReference>
<dbReference type="PANTHER" id="PTHR43335">
    <property type="entry name" value="ABC TRANSPORTER, ATP-BINDING PROTEIN"/>
    <property type="match status" value="1"/>
</dbReference>
<reference evidence="5" key="1">
    <citation type="journal article" date="2023" name="Int. J. Syst. Evol. Microbiol.">
        <title>Claveliimonas bilis gen. nov., sp. nov., deoxycholic acid-producing bacteria isolated from human faeces, and reclassification of Sellimonas monacensis Zenner et al. 2021 as Claveliimonas monacensis comb. nov.</title>
        <authorList>
            <person name="Hisatomi A."/>
            <person name="Kastawa N.W.E.P.G."/>
            <person name="Song I."/>
            <person name="Ohkuma M."/>
            <person name="Fukiya S."/>
            <person name="Sakamoto M."/>
        </authorList>
    </citation>
    <scope>NUCLEOTIDE SEQUENCE [LARGE SCALE GENOMIC DNA]</scope>
    <source>
        <strain evidence="5">12BBH14</strain>
    </source>
</reference>